<feature type="compositionally biased region" description="Basic and acidic residues" evidence="2">
    <location>
        <begin position="6534"/>
        <end position="6552"/>
    </location>
</feature>
<feature type="compositionally biased region" description="Basic and acidic residues" evidence="2">
    <location>
        <begin position="493"/>
        <end position="549"/>
    </location>
</feature>
<feature type="compositionally biased region" description="Low complexity" evidence="2">
    <location>
        <begin position="6061"/>
        <end position="6077"/>
    </location>
</feature>
<feature type="compositionally biased region" description="Basic residues" evidence="2">
    <location>
        <begin position="6485"/>
        <end position="6496"/>
    </location>
</feature>
<feature type="region of interest" description="Disordered" evidence="2">
    <location>
        <begin position="4164"/>
        <end position="4800"/>
    </location>
</feature>
<name>A0A420YE22_9PEZI</name>
<feature type="compositionally biased region" description="Polar residues" evidence="2">
    <location>
        <begin position="1680"/>
        <end position="1689"/>
    </location>
</feature>
<feature type="compositionally biased region" description="Basic residues" evidence="2">
    <location>
        <begin position="5201"/>
        <end position="5213"/>
    </location>
</feature>
<feature type="compositionally biased region" description="Basic and acidic residues" evidence="2">
    <location>
        <begin position="250"/>
        <end position="265"/>
    </location>
</feature>
<feature type="compositionally biased region" description="Basic and acidic residues" evidence="2">
    <location>
        <begin position="5433"/>
        <end position="5448"/>
    </location>
</feature>
<feature type="compositionally biased region" description="Polar residues" evidence="2">
    <location>
        <begin position="6456"/>
        <end position="6473"/>
    </location>
</feature>
<feature type="region of interest" description="Disordered" evidence="2">
    <location>
        <begin position="1048"/>
        <end position="1208"/>
    </location>
</feature>
<feature type="region of interest" description="Disordered" evidence="2">
    <location>
        <begin position="1878"/>
        <end position="1918"/>
    </location>
</feature>
<feature type="compositionally biased region" description="Basic and acidic residues" evidence="2">
    <location>
        <begin position="7125"/>
        <end position="7134"/>
    </location>
</feature>
<feature type="region of interest" description="Disordered" evidence="2">
    <location>
        <begin position="250"/>
        <end position="311"/>
    </location>
</feature>
<feature type="compositionally biased region" description="Low complexity" evidence="2">
    <location>
        <begin position="27"/>
        <end position="46"/>
    </location>
</feature>
<feature type="compositionally biased region" description="Basic and acidic residues" evidence="2">
    <location>
        <begin position="5547"/>
        <end position="5575"/>
    </location>
</feature>
<feature type="compositionally biased region" description="Low complexity" evidence="2">
    <location>
        <begin position="4527"/>
        <end position="4539"/>
    </location>
</feature>
<feature type="compositionally biased region" description="Basic and acidic residues" evidence="2">
    <location>
        <begin position="636"/>
        <end position="679"/>
    </location>
</feature>
<feature type="compositionally biased region" description="Basic residues" evidence="2">
    <location>
        <begin position="140"/>
        <end position="155"/>
    </location>
</feature>
<feature type="compositionally biased region" description="Basic and acidic residues" evidence="2">
    <location>
        <begin position="4873"/>
        <end position="4886"/>
    </location>
</feature>
<feature type="compositionally biased region" description="Polar residues" evidence="2">
    <location>
        <begin position="4098"/>
        <end position="4109"/>
    </location>
</feature>
<feature type="compositionally biased region" description="Basic and acidic residues" evidence="2">
    <location>
        <begin position="1902"/>
        <end position="1918"/>
    </location>
</feature>
<feature type="compositionally biased region" description="Basic and acidic residues" evidence="2">
    <location>
        <begin position="1967"/>
        <end position="1985"/>
    </location>
</feature>
<feature type="compositionally biased region" description="Low complexity" evidence="2">
    <location>
        <begin position="1461"/>
        <end position="1471"/>
    </location>
</feature>
<feature type="region of interest" description="Disordered" evidence="2">
    <location>
        <begin position="176"/>
        <end position="195"/>
    </location>
</feature>
<feature type="region of interest" description="Disordered" evidence="2">
    <location>
        <begin position="7389"/>
        <end position="7440"/>
    </location>
</feature>
<feature type="compositionally biased region" description="Polar residues" evidence="2">
    <location>
        <begin position="5890"/>
        <end position="5903"/>
    </location>
</feature>
<feature type="compositionally biased region" description="Basic and acidic residues" evidence="2">
    <location>
        <begin position="6619"/>
        <end position="6630"/>
    </location>
</feature>
<dbReference type="PANTHER" id="PTHR40641:SF2">
    <property type="entry name" value="INVOLUCRIN REPEAT PROTEIN"/>
    <property type="match status" value="1"/>
</dbReference>
<feature type="compositionally biased region" description="Basic and acidic residues" evidence="2">
    <location>
        <begin position="2460"/>
        <end position="2501"/>
    </location>
</feature>
<feature type="compositionally biased region" description="Basic and acidic residues" evidence="2">
    <location>
        <begin position="1472"/>
        <end position="1486"/>
    </location>
</feature>
<feature type="compositionally biased region" description="Basic and acidic residues" evidence="2">
    <location>
        <begin position="1057"/>
        <end position="1082"/>
    </location>
</feature>
<feature type="compositionally biased region" description="Basic residues" evidence="2">
    <location>
        <begin position="4921"/>
        <end position="4931"/>
    </location>
</feature>
<feature type="compositionally biased region" description="Low complexity" evidence="2">
    <location>
        <begin position="4083"/>
        <end position="4097"/>
    </location>
</feature>
<feature type="region of interest" description="Disordered" evidence="2">
    <location>
        <begin position="6521"/>
        <end position="6645"/>
    </location>
</feature>
<feature type="compositionally biased region" description="Basic residues" evidence="2">
    <location>
        <begin position="6268"/>
        <end position="6280"/>
    </location>
</feature>
<feature type="compositionally biased region" description="Basic residues" evidence="2">
    <location>
        <begin position="6042"/>
        <end position="6054"/>
    </location>
</feature>
<feature type="compositionally biased region" description="Basic residues" evidence="2">
    <location>
        <begin position="4016"/>
        <end position="4025"/>
    </location>
</feature>
<feature type="region of interest" description="Disordered" evidence="2">
    <location>
        <begin position="3031"/>
        <end position="3059"/>
    </location>
</feature>
<feature type="region of interest" description="Disordered" evidence="2">
    <location>
        <begin position="2378"/>
        <end position="2412"/>
    </location>
</feature>
<feature type="region of interest" description="Disordered" evidence="2">
    <location>
        <begin position="2795"/>
        <end position="2974"/>
    </location>
</feature>
<feature type="compositionally biased region" description="Low complexity" evidence="2">
    <location>
        <begin position="130"/>
        <end position="139"/>
    </location>
</feature>
<keyword evidence="4" id="KW-1185">Reference proteome</keyword>
<feature type="region of interest" description="Disordered" evidence="2">
    <location>
        <begin position="1258"/>
        <end position="1497"/>
    </location>
</feature>
<feature type="compositionally biased region" description="Basic residues" evidence="2">
    <location>
        <begin position="3178"/>
        <end position="3188"/>
    </location>
</feature>
<feature type="region of interest" description="Disordered" evidence="2">
    <location>
        <begin position="7874"/>
        <end position="7917"/>
    </location>
</feature>
<feature type="compositionally biased region" description="Low complexity" evidence="2">
    <location>
        <begin position="4699"/>
        <end position="4715"/>
    </location>
</feature>
<feature type="compositionally biased region" description="Basic and acidic residues" evidence="2">
    <location>
        <begin position="5263"/>
        <end position="5276"/>
    </location>
</feature>
<feature type="compositionally biased region" description="Basic and acidic residues" evidence="2">
    <location>
        <begin position="1881"/>
        <end position="1890"/>
    </location>
</feature>
<evidence type="ECO:0008006" key="5">
    <source>
        <dbReference type="Google" id="ProtNLM"/>
    </source>
</evidence>
<feature type="compositionally biased region" description="Polar residues" evidence="2">
    <location>
        <begin position="5970"/>
        <end position="5980"/>
    </location>
</feature>
<feature type="compositionally biased region" description="Basic and acidic residues" evidence="2">
    <location>
        <begin position="2011"/>
        <end position="2035"/>
    </location>
</feature>
<feature type="compositionally biased region" description="Polar residues" evidence="2">
    <location>
        <begin position="6282"/>
        <end position="6294"/>
    </location>
</feature>
<feature type="compositionally biased region" description="Basic and acidic residues" evidence="2">
    <location>
        <begin position="6141"/>
        <end position="6178"/>
    </location>
</feature>
<feature type="region of interest" description="Disordered" evidence="2">
    <location>
        <begin position="6726"/>
        <end position="6899"/>
    </location>
</feature>
<feature type="compositionally biased region" description="Basic and acidic residues" evidence="2">
    <location>
        <begin position="6740"/>
        <end position="6749"/>
    </location>
</feature>
<feature type="region of interest" description="Disordered" evidence="2">
    <location>
        <begin position="3373"/>
        <end position="3453"/>
    </location>
</feature>
<feature type="compositionally biased region" description="Basic and acidic residues" evidence="2">
    <location>
        <begin position="6975"/>
        <end position="6990"/>
    </location>
</feature>
<feature type="region of interest" description="Disordered" evidence="2">
    <location>
        <begin position="1593"/>
        <end position="1640"/>
    </location>
</feature>
<feature type="compositionally biased region" description="Basic and acidic residues" evidence="2">
    <location>
        <begin position="4026"/>
        <end position="4052"/>
    </location>
</feature>
<feature type="compositionally biased region" description="Basic residues" evidence="2">
    <location>
        <begin position="5490"/>
        <end position="5499"/>
    </location>
</feature>
<accession>A0A420YE22</accession>
<feature type="region of interest" description="Disordered" evidence="2">
    <location>
        <begin position="2529"/>
        <end position="2778"/>
    </location>
</feature>
<feature type="compositionally biased region" description="Low complexity" evidence="2">
    <location>
        <begin position="7389"/>
        <end position="7399"/>
    </location>
</feature>
<feature type="compositionally biased region" description="Basic residues" evidence="2">
    <location>
        <begin position="5830"/>
        <end position="5841"/>
    </location>
</feature>
<feature type="region of interest" description="Disordered" evidence="2">
    <location>
        <begin position="5062"/>
        <end position="5577"/>
    </location>
</feature>
<feature type="compositionally biased region" description="Polar residues" evidence="2">
    <location>
        <begin position="5342"/>
        <end position="5376"/>
    </location>
</feature>
<feature type="compositionally biased region" description="Basic and acidic residues" evidence="2">
    <location>
        <begin position="3220"/>
        <end position="3229"/>
    </location>
</feature>
<feature type="compositionally biased region" description="Basic residues" evidence="2">
    <location>
        <begin position="4511"/>
        <end position="4521"/>
    </location>
</feature>
<dbReference type="STRING" id="177199.A0A420YE22"/>
<feature type="compositionally biased region" description="Basic and acidic residues" evidence="2">
    <location>
        <begin position="556"/>
        <end position="577"/>
    </location>
</feature>
<feature type="compositionally biased region" description="Low complexity" evidence="2">
    <location>
        <begin position="4681"/>
        <end position="4692"/>
    </location>
</feature>
<feature type="compositionally biased region" description="Pro residues" evidence="2">
    <location>
        <begin position="85"/>
        <end position="94"/>
    </location>
</feature>
<feature type="compositionally biased region" description="Polar residues" evidence="2">
    <location>
        <begin position="6367"/>
        <end position="6377"/>
    </location>
</feature>
<feature type="compositionally biased region" description="Basic residues" evidence="2">
    <location>
        <begin position="4326"/>
        <end position="4335"/>
    </location>
</feature>
<feature type="region of interest" description="Disordered" evidence="2">
    <location>
        <begin position="6911"/>
        <end position="7364"/>
    </location>
</feature>
<feature type="compositionally biased region" description="Polar residues" evidence="2">
    <location>
        <begin position="2606"/>
        <end position="2616"/>
    </location>
</feature>
<dbReference type="EMBL" id="QVQW01000016">
    <property type="protein sequence ID" value="RKU46169.1"/>
    <property type="molecule type" value="Genomic_DNA"/>
</dbReference>
<feature type="compositionally biased region" description="Basic and acidic residues" evidence="2">
    <location>
        <begin position="3400"/>
        <end position="3413"/>
    </location>
</feature>
<feature type="compositionally biased region" description="Low complexity" evidence="2">
    <location>
        <begin position="103"/>
        <end position="119"/>
    </location>
</feature>
<feature type="compositionally biased region" description="Polar residues" evidence="2">
    <location>
        <begin position="3623"/>
        <end position="3640"/>
    </location>
</feature>
<feature type="compositionally biased region" description="Polar residues" evidence="2">
    <location>
        <begin position="2901"/>
        <end position="2920"/>
    </location>
</feature>
<comment type="caution">
    <text evidence="3">The sequence shown here is derived from an EMBL/GenBank/DDBJ whole genome shotgun (WGS) entry which is preliminary data.</text>
</comment>
<feature type="compositionally biased region" description="Basic and acidic residues" evidence="2">
    <location>
        <begin position="3600"/>
        <end position="3614"/>
    </location>
</feature>
<feature type="compositionally biased region" description="Basic residues" evidence="2">
    <location>
        <begin position="3833"/>
        <end position="3843"/>
    </location>
</feature>
<evidence type="ECO:0000256" key="1">
    <source>
        <dbReference type="SAM" id="Coils"/>
    </source>
</evidence>
<feature type="compositionally biased region" description="Polar residues" evidence="2">
    <location>
        <begin position="5241"/>
        <end position="5256"/>
    </location>
</feature>
<feature type="compositionally biased region" description="Basic and acidic residues" evidence="2">
    <location>
        <begin position="807"/>
        <end position="845"/>
    </location>
</feature>
<feature type="compositionally biased region" description="Polar residues" evidence="2">
    <location>
        <begin position="6240"/>
        <end position="6250"/>
    </location>
</feature>
<feature type="compositionally biased region" description="Polar residues" evidence="2">
    <location>
        <begin position="5449"/>
        <end position="5458"/>
    </location>
</feature>
<feature type="compositionally biased region" description="Basic residues" evidence="2">
    <location>
        <begin position="2450"/>
        <end position="2459"/>
    </location>
</feature>
<feature type="compositionally biased region" description="Basic and acidic residues" evidence="2">
    <location>
        <begin position="946"/>
        <end position="970"/>
    </location>
</feature>
<feature type="region of interest" description="Disordered" evidence="2">
    <location>
        <begin position="3091"/>
        <end position="3336"/>
    </location>
</feature>
<gene>
    <name evidence="3" type="ORF">DL546_008124</name>
</gene>
<feature type="region of interest" description="Disordered" evidence="2">
    <location>
        <begin position="807"/>
        <end position="887"/>
    </location>
</feature>
<feature type="region of interest" description="Disordered" evidence="2">
    <location>
        <begin position="1659"/>
        <end position="1758"/>
    </location>
</feature>
<feature type="compositionally biased region" description="Polar residues" evidence="2">
    <location>
        <begin position="4238"/>
        <end position="4250"/>
    </location>
</feature>
<feature type="compositionally biased region" description="Basic and acidic residues" evidence="2">
    <location>
        <begin position="2806"/>
        <end position="2829"/>
    </location>
</feature>
<feature type="region of interest" description="Disordered" evidence="2">
    <location>
        <begin position="3775"/>
        <end position="3894"/>
    </location>
</feature>
<feature type="compositionally biased region" description="Polar residues" evidence="2">
    <location>
        <begin position="3712"/>
        <end position="3732"/>
    </location>
</feature>
<feature type="compositionally biased region" description="Polar residues" evidence="2">
    <location>
        <begin position="407"/>
        <end position="430"/>
    </location>
</feature>
<feature type="compositionally biased region" description="Polar residues" evidence="2">
    <location>
        <begin position="5783"/>
        <end position="5796"/>
    </location>
</feature>
<keyword evidence="1" id="KW-0175">Coiled coil</keyword>
<feature type="region of interest" description="Disordered" evidence="2">
    <location>
        <begin position="1548"/>
        <end position="1568"/>
    </location>
</feature>
<feature type="compositionally biased region" description="Polar residues" evidence="2">
    <location>
        <begin position="6856"/>
        <end position="6865"/>
    </location>
</feature>
<feature type="compositionally biased region" description="Polar residues" evidence="2">
    <location>
        <begin position="5421"/>
        <end position="5432"/>
    </location>
</feature>
<feature type="compositionally biased region" description="Basic and acidic residues" evidence="2">
    <location>
        <begin position="7003"/>
        <end position="7018"/>
    </location>
</feature>
<feature type="compositionally biased region" description="Low complexity" evidence="2">
    <location>
        <begin position="3190"/>
        <end position="3203"/>
    </location>
</feature>
<feature type="compositionally biased region" description="Polar residues" evidence="2">
    <location>
        <begin position="5168"/>
        <end position="5179"/>
    </location>
</feature>
<feature type="compositionally biased region" description="Pro residues" evidence="2">
    <location>
        <begin position="435"/>
        <end position="445"/>
    </location>
</feature>
<feature type="compositionally biased region" description="Polar residues" evidence="2">
    <location>
        <begin position="3675"/>
        <end position="3685"/>
    </location>
</feature>
<dbReference type="PANTHER" id="PTHR40641">
    <property type="entry name" value="INVOLUCRIN REPEAT PROTEIN (AFU_ORTHOLOGUE AFUA_2G08060)"/>
    <property type="match status" value="1"/>
</dbReference>
<feature type="region of interest" description="Disordered" evidence="2">
    <location>
        <begin position="324"/>
        <end position="350"/>
    </location>
</feature>
<feature type="compositionally biased region" description="Basic residues" evidence="2">
    <location>
        <begin position="4404"/>
        <end position="4414"/>
    </location>
</feature>
<feature type="compositionally biased region" description="Basic and acidic residues" evidence="2">
    <location>
        <begin position="1325"/>
        <end position="1369"/>
    </location>
</feature>
<feature type="compositionally biased region" description="Low complexity" evidence="2">
    <location>
        <begin position="3273"/>
        <end position="3301"/>
    </location>
</feature>
<feature type="compositionally biased region" description="Basic and acidic residues" evidence="2">
    <location>
        <begin position="6309"/>
        <end position="6326"/>
    </location>
</feature>
<evidence type="ECO:0000256" key="2">
    <source>
        <dbReference type="SAM" id="MobiDB-lite"/>
    </source>
</evidence>
<feature type="compositionally biased region" description="Polar residues" evidence="2">
    <location>
        <begin position="4311"/>
        <end position="4324"/>
    </location>
</feature>
<feature type="compositionally biased region" description="Polar residues" evidence="2">
    <location>
        <begin position="5502"/>
        <end position="5537"/>
    </location>
</feature>
<feature type="compositionally biased region" description="Basic and acidic residues" evidence="2">
    <location>
        <begin position="6839"/>
        <end position="6849"/>
    </location>
</feature>
<feature type="compositionally biased region" description="Polar residues" evidence="2">
    <location>
        <begin position="6438"/>
        <end position="6448"/>
    </location>
</feature>
<feature type="compositionally biased region" description="Basic and acidic residues" evidence="2">
    <location>
        <begin position="5070"/>
        <end position="5084"/>
    </location>
</feature>
<feature type="compositionally biased region" description="Polar residues" evidence="2">
    <location>
        <begin position="7337"/>
        <end position="7356"/>
    </location>
</feature>
<feature type="compositionally biased region" description="Basic and acidic residues" evidence="2">
    <location>
        <begin position="1295"/>
        <end position="1313"/>
    </location>
</feature>
<feature type="compositionally biased region" description="Basic residues" evidence="2">
    <location>
        <begin position="5914"/>
        <end position="5923"/>
    </location>
</feature>
<evidence type="ECO:0000313" key="3">
    <source>
        <dbReference type="EMBL" id="RKU46169.1"/>
    </source>
</evidence>
<feature type="region of interest" description="Disordered" evidence="2">
    <location>
        <begin position="2101"/>
        <end position="2361"/>
    </location>
</feature>
<feature type="compositionally biased region" description="Basic and acidic residues" evidence="2">
    <location>
        <begin position="7165"/>
        <end position="7179"/>
    </location>
</feature>
<feature type="compositionally biased region" description="Low complexity" evidence="2">
    <location>
        <begin position="4889"/>
        <end position="4898"/>
    </location>
</feature>
<feature type="region of interest" description="Disordered" evidence="2">
    <location>
        <begin position="1967"/>
        <end position="2035"/>
    </location>
</feature>
<feature type="compositionally biased region" description="Basic and acidic residues" evidence="2">
    <location>
        <begin position="599"/>
        <end position="626"/>
    </location>
</feature>
<feature type="compositionally biased region" description="Basic and acidic residues" evidence="2">
    <location>
        <begin position="1434"/>
        <end position="1447"/>
    </location>
</feature>
<feature type="compositionally biased region" description="Polar residues" evidence="2">
    <location>
        <begin position="3251"/>
        <end position="3261"/>
    </location>
</feature>
<dbReference type="OrthoDB" id="5365701at2759"/>
<feature type="compositionally biased region" description="Basic and acidic residues" evidence="2">
    <location>
        <begin position="3582"/>
        <end position="3591"/>
    </location>
</feature>
<feature type="region of interest" description="Disordered" evidence="2">
    <location>
        <begin position="5970"/>
        <end position="6009"/>
    </location>
</feature>
<feature type="compositionally biased region" description="Basic and acidic residues" evidence="2">
    <location>
        <begin position="1376"/>
        <end position="1393"/>
    </location>
</feature>
<feature type="compositionally biased region" description="Polar residues" evidence="2">
    <location>
        <begin position="2208"/>
        <end position="2223"/>
    </location>
</feature>
<feature type="compositionally biased region" description="Low complexity" evidence="2">
    <location>
        <begin position="4943"/>
        <end position="4959"/>
    </location>
</feature>
<feature type="compositionally biased region" description="Basic and acidic residues" evidence="2">
    <location>
        <begin position="754"/>
        <end position="764"/>
    </location>
</feature>
<feature type="compositionally biased region" description="Polar residues" evidence="2">
    <location>
        <begin position="2955"/>
        <end position="2965"/>
    </location>
</feature>
<feature type="compositionally biased region" description="Polar residues" evidence="2">
    <location>
        <begin position="1661"/>
        <end position="1670"/>
    </location>
</feature>
<dbReference type="Proteomes" id="UP000275385">
    <property type="component" value="Unassembled WGS sequence"/>
</dbReference>
<feature type="compositionally biased region" description="Basic and acidic residues" evidence="2">
    <location>
        <begin position="3039"/>
        <end position="3050"/>
    </location>
</feature>
<evidence type="ECO:0000313" key="4">
    <source>
        <dbReference type="Proteomes" id="UP000275385"/>
    </source>
</evidence>
<dbReference type="InterPro" id="IPR053268">
    <property type="entry name" value="Woronin_anchor"/>
</dbReference>
<feature type="region of interest" description="Disordered" evidence="2">
    <location>
        <begin position="487"/>
        <end position="577"/>
    </location>
</feature>
<feature type="compositionally biased region" description="Basic and acidic residues" evidence="2">
    <location>
        <begin position="5698"/>
        <end position="5708"/>
    </location>
</feature>
<feature type="compositionally biased region" description="Basic and acidic residues" evidence="2">
    <location>
        <begin position="7043"/>
        <end position="7058"/>
    </location>
</feature>
<feature type="compositionally biased region" description="Basic residues" evidence="2">
    <location>
        <begin position="4661"/>
        <end position="4672"/>
    </location>
</feature>
<feature type="compositionally biased region" description="Basic residues" evidence="2">
    <location>
        <begin position="6422"/>
        <end position="6434"/>
    </location>
</feature>
<feature type="compositionally biased region" description="Basic and acidic residues" evidence="2">
    <location>
        <begin position="2224"/>
        <end position="2234"/>
    </location>
</feature>
<reference evidence="3 4" key="1">
    <citation type="submission" date="2018-08" db="EMBL/GenBank/DDBJ databases">
        <title>Draft genome of the lignicolous fungus Coniochaeta pulveracea.</title>
        <authorList>
            <person name="Borstlap C.J."/>
            <person name="De Witt R.N."/>
            <person name="Botha A."/>
            <person name="Volschenk H."/>
        </authorList>
    </citation>
    <scope>NUCLEOTIDE SEQUENCE [LARGE SCALE GENOMIC DNA]</scope>
    <source>
        <strain evidence="3 4">CAB683</strain>
    </source>
</reference>
<feature type="compositionally biased region" description="Basic and acidic residues" evidence="2">
    <location>
        <begin position="2925"/>
        <end position="2943"/>
    </location>
</feature>
<feature type="region of interest" description="Disordered" evidence="2">
    <location>
        <begin position="365"/>
        <end position="450"/>
    </location>
</feature>
<feature type="compositionally biased region" description="Basic and acidic residues" evidence="2">
    <location>
        <begin position="1162"/>
        <end position="1180"/>
    </location>
</feature>
<feature type="compositionally biased region" description="Basic and acidic residues" evidence="2">
    <location>
        <begin position="4176"/>
        <end position="4194"/>
    </location>
</feature>
<feature type="compositionally biased region" description="Basic residues" evidence="2">
    <location>
        <begin position="3663"/>
        <end position="3672"/>
    </location>
</feature>
<feature type="compositionally biased region" description="Polar residues" evidence="2">
    <location>
        <begin position="3780"/>
        <end position="3793"/>
    </location>
</feature>
<feature type="region of interest" description="Disordered" evidence="2">
    <location>
        <begin position="4824"/>
        <end position="5016"/>
    </location>
</feature>
<proteinExistence type="predicted"/>
<feature type="compositionally biased region" description="Basic and acidic residues" evidence="2">
    <location>
        <begin position="2101"/>
        <end position="2120"/>
    </location>
</feature>
<feature type="coiled-coil region" evidence="1">
    <location>
        <begin position="3456"/>
        <end position="3499"/>
    </location>
</feature>
<feature type="compositionally biased region" description="Polar residues" evidence="2">
    <location>
        <begin position="681"/>
        <end position="704"/>
    </location>
</feature>
<feature type="region of interest" description="Disordered" evidence="2">
    <location>
        <begin position="6022"/>
        <end position="6199"/>
    </location>
</feature>
<feature type="compositionally biased region" description="Polar residues" evidence="2">
    <location>
        <begin position="5479"/>
        <end position="5489"/>
    </location>
</feature>
<feature type="region of interest" description="Disordered" evidence="2">
    <location>
        <begin position="2450"/>
        <end position="2517"/>
    </location>
</feature>
<feature type="compositionally biased region" description="Basic residues" evidence="2">
    <location>
        <begin position="2134"/>
        <end position="2146"/>
    </location>
</feature>
<feature type="compositionally biased region" description="Basic and acidic residues" evidence="2">
    <location>
        <begin position="6886"/>
        <end position="6897"/>
    </location>
</feature>
<feature type="compositionally biased region" description="Polar residues" evidence="2">
    <location>
        <begin position="2331"/>
        <end position="2345"/>
    </location>
</feature>
<feature type="compositionally biased region" description="Basic residues" evidence="2">
    <location>
        <begin position="2629"/>
        <end position="2640"/>
    </location>
</feature>
<feature type="compositionally biased region" description="Low complexity" evidence="2">
    <location>
        <begin position="5154"/>
        <end position="5163"/>
    </location>
</feature>
<feature type="compositionally biased region" description="Basic and acidic residues" evidence="2">
    <location>
        <begin position="6947"/>
        <end position="6967"/>
    </location>
</feature>
<feature type="compositionally biased region" description="Basic and acidic residues" evidence="2">
    <location>
        <begin position="5797"/>
        <end position="5810"/>
    </location>
</feature>
<feature type="compositionally biased region" description="Basic and acidic residues" evidence="2">
    <location>
        <begin position="4974"/>
        <end position="4997"/>
    </location>
</feature>
<feature type="compositionally biased region" description="Basic residues" evidence="2">
    <location>
        <begin position="2795"/>
        <end position="2805"/>
    </location>
</feature>
<feature type="compositionally biased region" description="Polar residues" evidence="2">
    <location>
        <begin position="4998"/>
        <end position="5015"/>
    </location>
</feature>
<sequence>MPRDSRRRSSPESSRRRRAERRASREQLAAVAPMPMAQQQQYSPSPSYAPPPAQLQQQPQQQPYPPAVQGYAPSAATYTQQPYNPSYPPPPSTMPPQRTRADSSSSSSNHTSTSSTSSSLLNISRKSRFGIRSFFTSSSRIRRSSKKRARQRAFRKNNSSSSSVDSDLAYGHGYIPKTAVSSPVPGHVAPAQRPLTRRQTDEEILELGRQLSVYARAQNQQDLKRLGRVRPSTLVAGAAAVGALSRREFEMEKGIGGSKPDRREDDSPDDEDWESASDDDNESSSDGYDAGLAYGSVPKFSDTHLPPKPTYAASVVPESVMTAAPTIISQPPPEEIRPPNRKPSAVDPAMFGPVNSLRGYVNTPCGFRPGETQSGSAHMGYGTQERRDSASNEANRPMRIVYPVPTSDPNRFDTASTVVSGYSQQPSPSLVSRPAPVPIQAPKPISPDKFRVLEAREEDRYRAEKRKSGGSKLAGAALAGVAAAAVGEAVLSSRDKRDREERERERTREASRVEEEKRRTAEEDRQREKEARRREEDRLREKEARRLEEESMIALQREKEARRIVEEREKEARRLSEERALAEAQLEKRRQYAAQAKSGSKDIIIEDRRSEHDKKRDAPRAKDKGKQVAKSEVLIVDDKKADEARRAARKAERAARKAKEAEERRLELDRIKAEIERLQGGDSQATSRIETGESSSSAGPSQPRQIDMPPVDPFQFQVEDDAFQTPRYSATPQIVAVEREPKWDDEDEVVTLDPPERMSRKDSYEHELAVRELAEARAIHQEAEETTYPVDIGTAATAIAVVHAVEASKRSAREAEPNRDPIKEADEWYREKKLSERLQREEMRSRSASPEPSVLDKYETVEEPQQRIPTPPAMAKHKNKFDSPNADVKIDNEIWPHQLERFRYPPGSSLGGDGPRVWVSRDPSCERERPVLNIVRPTPTPSPAPSEDRKKEERSVSPTREKGKERERPKSPTPNVRMGPRGEIIPESESQPEAKSVTWGENDTKHYDPDHKTSEEEGKAARAEKIREIVYGKGKKKSALTGLAAALVAAAAAQSSEDDKSKDTSGARAEEVDSELVAERGRSRSRSRSSGPDTRGRSRSPLPTKPVIARGRSRSRSPLPQDHEETERSKSPLPGSFNHERSGSPPAPAIGRGRSRSPLPQNRERSKSPMPRSFHDTQLHDEDDAPPQPGPKPVIAPEAPHMPGAFDDDLDFAATIAAGLQSSGFDPNIVIEDPFYSRRDSPPGSDVPERGFVIGEVPETPASEKGIEEPQPEIVEPKISNKERKRREKAARLAALEKEEEARVEPELQEEIRSVVAASEFASNHARDEAEPSMDKTEEKRRRSSRRDADPTPSHDRPVQEDVREETPRRSKTKSKRDSIHEPYDSPSRDIARSEVSVEMTSSDEEDPPDRRRRRREKDFDDRDVSSVVSAPSHYDRRSNGDHDDAKSTVSEKASGKRSSGFFGMFKGNGNNDEKREKQKDNKDNKQSFLGKAGTLGEGAGLAGAALALMGLTTSSRSNAADNIPEGTDQTDRSQLLANAILTNQRQTISQSRDITPAGRRRSTSLGSHDVDPEIIQRQIKPAIDPQYGDLLPLPPSEPGTPKFEVDDVETLPSLPESRPNTPPTLDVKKTHARRRSAFETPIKSPSQTAIPIHFRIGQRSMPSSPNMARSSPVIPQSPGFASSSLDTGSGSGKRSRPNSWGREMLGEIKPLYLVEKTSSTTLGKDVEERQEYPELPPSGPPSRESPGPEYEERHGDVQYFTPSTEPAHALRLDTAVAAALGGSEPLGSAELTPRAQWMNQDEYPIHSPQTGGSEAGDDFPLASVGSESVDDFHSAAQSMHNSPDIGEDVLAEWPEMGKVRRRSGSDASSVVVEFHRRRREGNAEGDRVADSVQLPPVTGSHTEESHAVQGAERPRSADIVSRELEHAETITNRWISDFSYEGFAQLPPLPESTGSSLVEEPLHGDLASEEHGVSEPDTVSDMRDLAQLPPLPPSTGTSLVDEPTASVPPEEGHLTTPTEEKPEPEPIDPVTKDRSSYLLYQTPSTTKTVASFEIARDHTPPSPTRRHDDVDIAAGVAAGVFGTGVVAALLHDSAAKDVGLESVAEEKPESPTESRHSAEELLTPGEMSMTGQGKKKNKKKGRKSMGKGAGSAAEHELAPEAVLTLEGPAEEVTCPQVEEVAVHTEHQPVNVAQEVNFSQEDKVPASEQGQAVTPADQRTQAKSADDGPSKPHEIASPTSAEDEKHDQPRVVELPPIHDSEFAVTERDLSGGSEELTPSALEQETQIAAETVESNEDRAEEPTQSTSSSSKKNKKKKTKQASDTEPEQPIAGTSSEALTEPTDTNAGPVAEPKTPYTIHDLHEDAVLKAPIERNITLEELEPAAQTQLPVSVPGTRPTSPAPIEKPIEVPGTNNSLVEEAAEIQEASTVTPEEAAEIAKEEATIAALKAKKASNKKKKLNKTDQAELNRLEGRARLREEARAKQDAELKPEPSIDETKESGRALQVTEASAAEIGQPVAEAEQLAAAAPMFEAAVEPSTPENPPRVDSVTSTLPTDAIEQQARDKHVAPMEPLVRPEIVETVESEADRTMDTELAIAAQTELPGSVESTRASSPVQEQVEGASTSSNSSKKKQKKKKRGKLAAEQETEVPRLVPEESVAVPESSYTQEAMPATEVGPTHLESEMPPSILEQDAPAVELTEANAKTPGETSRAAEKSALQDTQGKDSRITDPPTEMETQDKEFELAAETHLPVSQESTRPSSPVQEATVSPTAEDEASGISAKIAEEEAAIAALKAKKAGNKKKKLNKTDQAELNRLEERARHRKEEKAALEPPVAAQVPSLDQEQTLVAEPVPETKEAELIIAEPVESREEALENEPASKGNEESKQLPVETEPSIAEAKQPTTESEQSAPQIETSTPVADTSLEEGRELEASPAVEIRERELYSATDTPLPGSLDTTRPASPTQEAVEAMSGAAAEIAKEEAAIAALKAKKASNKKKKLNKTDQAELNRLEERARLRALEAEAAACAVTPEAITAETEQEKSEHEKPLGEIDAANPTQSVVQMEDVEVAGPSTTDDDAHNLVDLAGQPRPLTHVLEENEPSIDEPVAQAGLGIDTQPVETAELPVETEISDETLDLAAKTQLPISLNSSRPPSPRPTTEAEPVTPIVDETASSASSKKSKKKKKKGKQTTNSEPENPTTESPVVDEPVDASLAGTTPEIRTRADRRPDITNVDADTNNERELELAAGTQLPASAESTRPSSPVPLVVETAAEQPGEPVVQQVEGQVVEPATSVEESVTESASKKKKKRQNTQTGDAQLEPETPTTDLPAADGETSKGIEMVPTSEAQAIPVDQAALPVHDQPVTEVVTLAVGHSGSLPTEGGDTVMPLDEPYTQQPERQTIDHLTAEKDKMILDGADPSEPQAVPINDLPSPSQVQPTDEPENENIPETGGYLQSDELLAEIAKEEAAIAALKIKKANNKKKKLNKTDQAELNRLEEKARLREAAKTAQTVQVTAMSAEPPSLDHQQTLVAKSVAESKEEEKSQAVLEEPPKEDATHSGTVTPALPESRVDSTPDAAEPEMDSRELHADEQPVPIAQERLPEHESQNGAKEAEPPTGDKPSDLTNEETFVGNEANTAKLETNEDGPEKNIEPESSVAESSIKKSKKKKNAKKGQLSNVEESSTPPESPFGPQSGIVTPAEPSVEVAERSLPTMSPAPSSDNAALLDQTTEQAVKAPAEAAPELITESISLGEKVIDTEDQREIAATAEDVINEKLPVPATTQTSAAEPTDASQAIAHNITNPVIEASTATVPLDITLTEPESEAPVDESATKKNKKKKKKGKNAQVAEMEDDGSATIPGTPEEFAETTTQDEPSVAPTMETESSTPAITPTPGFEEQEFVTPFEGPTPATAMEFVTPFEEREPIGTEPPRIEPTIPVHDVVATVTDPVDASPASANTPLGDAVKPLLPEQNLESVDDLTLLEAADSVIRSAREDDEAAAIAEEEATLALLRAKKAKLKKKKKLSKKDQDELDRLENRAKLREESKALREEEAAAPTAAPEPQSDASPAPTETVGVEQLIPGALPETPALEAPASPTGASTEQVAPASSSEDKSESLREAPAADNEVIMPEQLAKADAESTSKGGLLPAALSILPSVGAVGSLLGLTSEQEPESETVEKHTSSVDHDTLSKQEVEESPAPANQETHDPGSVDSQPPAGPQLGDTSGQGPELGGPTADTPANESPEDTTTGAIVDTAVSVPDESTNVAAAIRDSEAQDAVEDNKPDAPATLLHDVRPSIDEQRPVAIDEAPSETTDWANEPSSGQKMAKKGKKGKGKAKEDVGNPPTAADETTPADLTNVDDTKDVEPSQQEANLDNEPGSAYDLTTNQAVEVTADDEWAEATTKKGKKGKKNKQKAQAAVEIPEPEPATEQVVAASEEPQAPDVSSQDQTASVPETAQDEPAAADLPHDNPPATEQPPEPVLEEPKEVDATPGEVQDGPAAEVTLPESTKKLSKKEKRKLKQAAQNSSADVSAAGSAEAANEELPASGAVEPTPNTSQEVTEAPDQPAEELATQAIDSLEATPDQTWNDASAAGTKDEEIDIESAQPAEEPSESATLEEVASTPTIPVTETAPEEPESSSSDKRPVETSAEDVTEEPVTTGKKKKNKKKKKASGTATPTIEEAVAPQEPVVENAKDNAPEVAEAPEVLEAAVAEPFDIPAGEAAEATTDRPSPASEDLSKGLEVSTPAEPSTEPTAEPSTDVAASDVVHQEAPKAPVTNNSSPPEELSTHKETETSKGLLPVALSMLPSVAAVGNLLGLHTGEPAAATQADNSDESNVLPEKTAELVPAEQAESILSERPAEEPSIQTPIIEKAPEPRPEPEKEEVAEVQEAAQPVAIEELERQQPVEAIAEDSSESPISGKKKKKNKKGKKTSDNQEPSPIATEATVETPTAEEPTTSKAEETFQELQQPEVAKPEEPVLHDVADEPEPKVPEDTSRSLTFTQAPNDTTDTQSAVLEEQPGGLVHNIQEVEAAAEPTTHLQPPASARAPVKRKSIADLIAKFEQPAVSEPRKMSRKDDRKVNEENDVDAPQASSSKAEEIPVTATVDGQGTEGTVTAVVEQETIPEDSQEPPSEHTVQETTTEEAVPVHEAAEPATESSPSADSDHTTAMPSVSSTEAATEDRLEVIGEAAEDESSVLFKKAKKKKKGKKGSKASDVLSEASSEESKSSVPSSDKPTIEEVSTAQPLDESTSAEQDPSALPAEEKTPDEATKEPSEAAAEVKQTDDYSAQLAETGTQAELAGEVQETKEPPVGEDIAIQDFAAASGKDTAEADHPVPGPSVIQQDSPQPTPTESQEGKQDYTSAVDSASVTTFATAQEGVEHSDKSPSPSTEPTPVATEQATPDEEIPEADPLKADTSAILLTSPYSVSLRNSRERSKRSPEAETRQRAPSPSSSTGVIVMGQEARKHEEEEEDASADPSTSLPSTTLKRSKKDRKRSGSQTKQNSEDSGSPSGLTLSEDSWTTPPMPVTQLSTIMEGSIEDLAETDNKRSVDTVEGETLPKDTSEKSRGLKDVEDGDVTATKIGFDDTVIDAQPVETARDTLSDTPVDIASEVRELDVSTAPMVTESTEDSSTTGKKGKRGKKAKKNKKTALFWDEPETGTESTRPAEVTVQGSKELVEDVAQETAAPGPDGAVAQKDDRKPKDDREPMEEGIATTTSEDSNVLGLSAESEAQDILSDPPARSAEEHLVTDAVISQIDQLEALPVETLPSAALEVEIETPSLETTADPTMSQHKPSTEKPVEPAHATEDTSQEPLESQADEEWALPSKKSKKDKKKKATKSASTLAEPEDQAEPDTVETWPEESASQEGTSLPAGPEDVSGSREDTSDNQASQTPDSQPLGTEQELALPAKMSKKQKRQAKKLTTSLAGPEQQPKAVMEEVATAAGAQDGEIPVTTADSLSKVLNDIEASQQPEQSASEEAKEVKVQSLEQPIDQTPFADTATPEVPTSAVTDAVIQGTETIGTTAEPAAAEDEWALPVKKSKKDKKKKKKGKAVELAGSDTASSTSTPTAGDTPVDALELVTTDEQEQPTLEDTKASDVVQEKATVASSDAPDLVKDTPGDVSEPLQSQHGELAPGQEEAKARDGAEKPSEQVLENDDKVKPELSGKEIRDKPTESEAQALDPEQPTVPAGDLPVTDAILSQIDNLEALPTQGILPVAQFEEPPTPQVELPVEVATEPTTAVPSESMQQEREVQADDEWAIPDKKSKKGKKKNKKGSKASDSTPQSGTQTPAVEELTPSVPVEEIVEPRVMAEELAPVDKEASVTEGPMVEEPTPALDVPQTAKQKTEPTPGETIEDAAALAGSQDTDSTSINEKTMLIPDASLGVEAPQESLPSNEPQTDAAGEPETQAEEFWALPSKKSKKDKKKKGKQPKSATDSGAATPNVQEDVINTEVETTGTELSTPTDAQETQAEDEWAEAPAKKSKKDKKRKGKQTAETLAGAAAAAVSLIPAVAELLSDKKGTESMVGTEHTPDELTKGMDESMPREEATPQEAIEQTGPDDNVLGPTIPPTELEQATTVQEPSAKDPTEEPPQEAIQPTQKGVETESVWGALVKKGKEGKRGKELESEPATTPPKDVAVSGAQRCDDDTFEINPVALGFTKPSPDQGLKALLPGIETVNLANTEHLVLPPVNLPSPELLTGSPPPKELLAPPLDAALARVQETGTTAPDVPIEYSGTDKDTKADSDGGAGTETTKSAAAKIAKEETPEAPATEEPMPLNIEPSARDIAASYLEEKPADQPVTEEPVAAEAKPEPSPREIAAQILEKPGAIGSSKPQDEPVSEAREIAATWLENKTTSTSQPAEEVQPEVLSGELQPDTSPSSKKDGQDGEKLVEAAAVAGGVALAAQTFKGTSKKPEDKDDEATQELLEEPEPTNTFVHKPTVTHEKSEESKVEDDKTGDRHSAMVTAEGITKEVPRLKEMTKLAHDDEDVDSPILGRPDLDKRKTLTAKDDKTLLPIQEPFSFREDVAEDEVNTPVEATDRSRGLNLNEDKPHNSPSRSIPYMSSIPDLRRSLMSLPPVQEEEVEEEQAKEHQHRMRTPQVNRDSGFISDAATPRRRSHHYEDDSHRDSGVNLREWPESTSPRTSRRDLEAHRATSGPDDEVHSHHQETPKSEPRPTSSVATPEVTRISGSRGGLAHTPKLKEPSPALTTPEPQKVTVKKRTATKQLDREPEPAARNVGAPLTVPSPAPSERRVVSDNSSLYHNREPLRRSPVSSDLGLAARRSASNTSMSRLRTPEPLNLRPDSPGSVRSLHSATPPLRRNRISGDLRAVSLSQRSVSELSASSPATPTNKGKGDSDKKEAATAAAALGAGVAAGAAALALASNTSRASASTTPVANEGRVRSKDMADVYDGYGEGRIGSPRSPTRPHSMRRRQSMQVLDLENKVRELEAENLALSESRNVLQHMSNQRTSSALAERDVTIGQLKQNLAFLQKEVERLTEVNEGLNSANAQIAVTHTERYRDLESKYADAIRELEQARSQSSVLREKDAEIAKLRVQLEEAKQKIRTMQDQILESTPGTDAPDYLRVQDVDHFDHRCQQLCNHVQQWVLRFSKFSDMRACRLTSEINDEKIIDRLDNAVLDGSDVDTYLNDRVRRRDIFMSMTMTMIWEFVFTRYLFGMDREQRQKLKSLEKVLLEVGPPHAVRQWRAITLTLLSRRPQFKQQRDTDTEAVVQAIFQTLSVILPPPTNMEDQIQSQLRKVMREAVDLAIEMRTQRPEYMMLPPLQPEYDDTGELTETVSFNAALMNERSDSGTSNEEWEAAHSIVRIVLFPLVVKKGDDRGVGDDEIVVSPAQVLVAKPEKRRTIRMVTPSSDAGGASLISRSERMSTASPAATMRHGNGSDVRMGNAPSL</sequence>
<feature type="region of interest" description="Disordered" evidence="2">
    <location>
        <begin position="3504"/>
        <end position="3747"/>
    </location>
</feature>
<feature type="compositionally biased region" description="Acidic residues" evidence="2">
    <location>
        <begin position="6923"/>
        <end position="6936"/>
    </location>
</feature>
<feature type="compositionally biased region" description="Acidic residues" evidence="2">
    <location>
        <begin position="266"/>
        <end position="283"/>
    </location>
</feature>
<feature type="compositionally biased region" description="Basic and acidic residues" evidence="2">
    <location>
        <begin position="1002"/>
        <end position="1023"/>
    </location>
</feature>
<feature type="region of interest" description="Disordered" evidence="2">
    <location>
        <begin position="592"/>
        <end position="764"/>
    </location>
</feature>
<feature type="region of interest" description="Disordered" evidence="2">
    <location>
        <begin position="5776"/>
        <end position="5938"/>
    </location>
</feature>
<organism evidence="3 4">
    <name type="scientific">Coniochaeta pulveracea</name>
    <dbReference type="NCBI Taxonomy" id="177199"/>
    <lineage>
        <taxon>Eukaryota</taxon>
        <taxon>Fungi</taxon>
        <taxon>Dikarya</taxon>
        <taxon>Ascomycota</taxon>
        <taxon>Pezizomycotina</taxon>
        <taxon>Sordariomycetes</taxon>
        <taxon>Sordariomycetidae</taxon>
        <taxon>Coniochaetales</taxon>
        <taxon>Coniochaetaceae</taxon>
        <taxon>Coniochaeta</taxon>
    </lineage>
</organism>
<feature type="region of interest" description="Disordered" evidence="2">
    <location>
        <begin position="902"/>
        <end position="1023"/>
    </location>
</feature>
<feature type="region of interest" description="Disordered" evidence="2">
    <location>
        <begin position="6220"/>
        <end position="6503"/>
    </location>
</feature>
<feature type="compositionally biased region" description="Polar residues" evidence="2">
    <location>
        <begin position="2751"/>
        <end position="2770"/>
    </location>
</feature>
<feature type="compositionally biased region" description="Acidic residues" evidence="2">
    <location>
        <begin position="5849"/>
        <end position="5858"/>
    </location>
</feature>
<protein>
    <recommendedName>
        <fullName evidence="5">Involucrin repeat protein</fullName>
    </recommendedName>
</protein>
<feature type="compositionally biased region" description="Low complexity" evidence="2">
    <location>
        <begin position="3507"/>
        <end position="3516"/>
    </location>
</feature>
<feature type="compositionally biased region" description="Polar residues" evidence="2">
    <location>
        <begin position="5387"/>
        <end position="5402"/>
    </location>
</feature>
<feature type="compositionally biased region" description="Basic residues" evidence="2">
    <location>
        <begin position="5638"/>
        <end position="5651"/>
    </location>
</feature>
<feature type="region of interest" description="Disordered" evidence="2">
    <location>
        <begin position="5033"/>
        <end position="5052"/>
    </location>
</feature>
<feature type="compositionally biased region" description="Low complexity" evidence="2">
    <location>
        <begin position="4745"/>
        <end position="4760"/>
    </location>
</feature>
<feature type="compositionally biased region" description="Basic and acidic residues" evidence="2">
    <location>
        <begin position="2242"/>
        <end position="2269"/>
    </location>
</feature>
<feature type="compositionally biased region" description="Basic and acidic residues" evidence="2">
    <location>
        <begin position="1121"/>
        <end position="1130"/>
    </location>
</feature>
<feature type="compositionally biased region" description="Basic and acidic residues" evidence="2">
    <location>
        <begin position="4292"/>
        <end position="4302"/>
    </location>
</feature>
<feature type="region of interest" description="Disordered" evidence="2">
    <location>
        <begin position="4016"/>
        <end position="4143"/>
    </location>
</feature>
<feature type="compositionally biased region" description="Basic and acidic residues" evidence="2">
    <location>
        <begin position="1"/>
        <end position="14"/>
    </location>
</feature>
<feature type="compositionally biased region" description="Polar residues" evidence="2">
    <location>
        <begin position="4443"/>
        <end position="4455"/>
    </location>
</feature>
<feature type="region of interest" description="Disordered" evidence="2">
    <location>
        <begin position="5598"/>
        <end position="5746"/>
    </location>
</feature>
<feature type="compositionally biased region" description="Low complexity" evidence="2">
    <location>
        <begin position="4603"/>
        <end position="4615"/>
    </location>
</feature>
<feature type="region of interest" description="Disordered" evidence="2">
    <location>
        <begin position="1"/>
        <end position="167"/>
    </location>
</feature>
<feature type="compositionally biased region" description="Basic and acidic residues" evidence="2">
    <location>
        <begin position="3536"/>
        <end position="3557"/>
    </location>
</feature>